<sequence length="74" mass="8550">MNDKIRLLEQQLPMDVVKLIISLSIIVALFFLQLRPDNPSGVLLWSAVLIYALLSLGSLLYRLQTLKHCYRQRP</sequence>
<keyword evidence="1" id="KW-0812">Transmembrane</keyword>
<feature type="transmembrane region" description="Helical" evidence="1">
    <location>
        <begin position="44"/>
        <end position="63"/>
    </location>
</feature>
<evidence type="ECO:0000256" key="1">
    <source>
        <dbReference type="SAM" id="Phobius"/>
    </source>
</evidence>
<name>A0ABX7G224_9GAMM</name>
<reference evidence="2 3" key="1">
    <citation type="journal article" date="2012" name="Antonie Van Leeuwenhoek">
        <title>Shewanella litorisediminis sp. nov., a gammaproteobacterium isolated from a tidal flat sediment.</title>
        <authorList>
            <person name="Lee M.H."/>
            <person name="Yoon J.H."/>
        </authorList>
    </citation>
    <scope>NUCLEOTIDE SEQUENCE [LARGE SCALE GENOMIC DNA]</scope>
    <source>
        <strain evidence="2 3">SMK1-12</strain>
    </source>
</reference>
<dbReference type="Proteomes" id="UP000596252">
    <property type="component" value="Chromosome"/>
</dbReference>
<organism evidence="2 3">
    <name type="scientific">Shewanella litorisediminis</name>
    <dbReference type="NCBI Taxonomy" id="1173586"/>
    <lineage>
        <taxon>Bacteria</taxon>
        <taxon>Pseudomonadati</taxon>
        <taxon>Pseudomonadota</taxon>
        <taxon>Gammaproteobacteria</taxon>
        <taxon>Alteromonadales</taxon>
        <taxon>Shewanellaceae</taxon>
        <taxon>Shewanella</taxon>
    </lineage>
</organism>
<dbReference type="EMBL" id="CP069213">
    <property type="protein sequence ID" value="QRH01376.1"/>
    <property type="molecule type" value="Genomic_DNA"/>
</dbReference>
<evidence type="ECO:0000313" key="3">
    <source>
        <dbReference type="Proteomes" id="UP000596252"/>
    </source>
</evidence>
<proteinExistence type="predicted"/>
<keyword evidence="1" id="KW-1133">Transmembrane helix</keyword>
<keyword evidence="1" id="KW-0472">Membrane</keyword>
<keyword evidence="3" id="KW-1185">Reference proteome</keyword>
<protein>
    <submittedName>
        <fullName evidence="2">Uncharacterized protein</fullName>
    </submittedName>
</protein>
<evidence type="ECO:0000313" key="2">
    <source>
        <dbReference type="EMBL" id="QRH01376.1"/>
    </source>
</evidence>
<accession>A0ABX7G224</accession>
<feature type="transmembrane region" description="Helical" evidence="1">
    <location>
        <begin position="12"/>
        <end position="32"/>
    </location>
</feature>
<gene>
    <name evidence="2" type="ORF">JQC75_16230</name>
</gene>
<dbReference type="RefSeq" id="WP_203325057.1">
    <property type="nucleotide sequence ID" value="NZ_CP069213.1"/>
</dbReference>